<evidence type="ECO:0000256" key="9">
    <source>
        <dbReference type="SAM" id="Phobius"/>
    </source>
</evidence>
<keyword evidence="4 9" id="KW-1133">Transmembrane helix</keyword>
<dbReference type="InterPro" id="IPR044202">
    <property type="entry name" value="LETM1/MDM38-like"/>
</dbReference>
<organism evidence="11 12">
    <name type="scientific">Malassezia restricta (strain ATCC 96810 / NBRC 103918 / CBS 7877)</name>
    <name type="common">Seborrheic dermatitis infection agent</name>
    <dbReference type="NCBI Taxonomy" id="425264"/>
    <lineage>
        <taxon>Eukaryota</taxon>
        <taxon>Fungi</taxon>
        <taxon>Dikarya</taxon>
        <taxon>Basidiomycota</taxon>
        <taxon>Ustilaginomycotina</taxon>
        <taxon>Malasseziomycetes</taxon>
        <taxon>Malasseziales</taxon>
        <taxon>Malasseziaceae</taxon>
        <taxon>Malassezia</taxon>
    </lineage>
</organism>
<evidence type="ECO:0000256" key="6">
    <source>
        <dbReference type="ARBA" id="ARBA00023136"/>
    </source>
</evidence>
<dbReference type="GO" id="GO:0043022">
    <property type="term" value="F:ribosome binding"/>
    <property type="evidence" value="ECO:0007669"/>
    <property type="project" value="InterPro"/>
</dbReference>
<keyword evidence="6 9" id="KW-0472">Membrane</keyword>
<dbReference type="Proteomes" id="UP000269793">
    <property type="component" value="Chromosome VI"/>
</dbReference>
<dbReference type="AlphaFoldDB" id="A0A3G2S7X5"/>
<reference evidence="11 12" key="1">
    <citation type="submission" date="2018-10" db="EMBL/GenBank/DDBJ databases">
        <title>Complete genome sequence of Malassezia restricta CBS 7877.</title>
        <authorList>
            <person name="Morand S.C."/>
            <person name="Bertignac M."/>
            <person name="Iltis A."/>
            <person name="Kolder I."/>
            <person name="Pirovano W."/>
            <person name="Jourdain R."/>
            <person name="Clavaud C."/>
        </authorList>
    </citation>
    <scope>NUCLEOTIDE SEQUENCE [LARGE SCALE GENOMIC DNA]</scope>
    <source>
        <strain evidence="11 12">CBS 7877</strain>
    </source>
</reference>
<feature type="region of interest" description="Disordered" evidence="8">
    <location>
        <begin position="1"/>
        <end position="22"/>
    </location>
</feature>
<dbReference type="GO" id="GO:0005743">
    <property type="term" value="C:mitochondrial inner membrane"/>
    <property type="evidence" value="ECO:0007669"/>
    <property type="project" value="UniProtKB-SubCell"/>
</dbReference>
<feature type="transmembrane region" description="Helical" evidence="9">
    <location>
        <begin position="90"/>
        <end position="115"/>
    </location>
</feature>
<dbReference type="PANTHER" id="PTHR14009:SF1">
    <property type="entry name" value="MITOCHONDRIAL PROTON_CALCIUM EXCHANGER PROTEIN"/>
    <property type="match status" value="1"/>
</dbReference>
<accession>A0A3G2S7X5</accession>
<dbReference type="Pfam" id="PF07766">
    <property type="entry name" value="LETM1_RBD"/>
    <property type="match status" value="1"/>
</dbReference>
<protein>
    <submittedName>
        <fullName evidence="11">LETM1-like protein</fullName>
    </submittedName>
</protein>
<evidence type="ECO:0000313" key="11">
    <source>
        <dbReference type="EMBL" id="AYO44231.1"/>
    </source>
</evidence>
<dbReference type="VEuPathDB" id="FungiDB:DNF11_3281"/>
<evidence type="ECO:0000259" key="10">
    <source>
        <dbReference type="PROSITE" id="PS51758"/>
    </source>
</evidence>
<dbReference type="PANTHER" id="PTHR14009">
    <property type="entry name" value="LEUCINE ZIPPER-EF-HAND CONTAINING TRANSMEMBRANE PROTEIN"/>
    <property type="match status" value="1"/>
</dbReference>
<dbReference type="GO" id="GO:0030003">
    <property type="term" value="P:intracellular monoatomic cation homeostasis"/>
    <property type="evidence" value="ECO:0007669"/>
    <property type="project" value="TreeGrafter"/>
</dbReference>
<evidence type="ECO:0000313" key="12">
    <source>
        <dbReference type="Proteomes" id="UP000269793"/>
    </source>
</evidence>
<keyword evidence="3" id="KW-0999">Mitochondrion inner membrane</keyword>
<keyword evidence="2 9" id="KW-0812">Transmembrane</keyword>
<feature type="domain" description="Letm1 RBD" evidence="10">
    <location>
        <begin position="86"/>
        <end position="311"/>
    </location>
</feature>
<gene>
    <name evidence="11" type="ORF">DNF11_3281</name>
</gene>
<evidence type="ECO:0000256" key="5">
    <source>
        <dbReference type="ARBA" id="ARBA00023128"/>
    </source>
</evidence>
<evidence type="ECO:0000256" key="4">
    <source>
        <dbReference type="ARBA" id="ARBA00022989"/>
    </source>
</evidence>
<evidence type="ECO:0000256" key="7">
    <source>
        <dbReference type="PROSITE-ProRule" id="PRU01094"/>
    </source>
</evidence>
<comment type="subcellular location">
    <subcellularLocation>
        <location evidence="1">Mitochondrion inner membrane</location>
        <topology evidence="1">Single-pass membrane protein</topology>
    </subcellularLocation>
</comment>
<dbReference type="InterPro" id="IPR033122">
    <property type="entry name" value="LETM1-like_RBD"/>
</dbReference>
<evidence type="ECO:0000256" key="2">
    <source>
        <dbReference type="ARBA" id="ARBA00022692"/>
    </source>
</evidence>
<name>A0A3G2S7X5_MALR7</name>
<keyword evidence="5 7" id="KW-0496">Mitochondrion</keyword>
<evidence type="ECO:0000256" key="8">
    <source>
        <dbReference type="SAM" id="MobiDB-lite"/>
    </source>
</evidence>
<proteinExistence type="predicted"/>
<feature type="compositionally biased region" description="Basic and acidic residues" evidence="8">
    <location>
        <begin position="307"/>
        <end position="318"/>
    </location>
</feature>
<evidence type="ECO:0000256" key="3">
    <source>
        <dbReference type="ARBA" id="ARBA00022792"/>
    </source>
</evidence>
<evidence type="ECO:0000256" key="1">
    <source>
        <dbReference type="ARBA" id="ARBA00004434"/>
    </source>
</evidence>
<dbReference type="PROSITE" id="PS51758">
    <property type="entry name" value="LETM1_RBD"/>
    <property type="match status" value="1"/>
</dbReference>
<feature type="region of interest" description="Disordered" evidence="8">
    <location>
        <begin position="278"/>
        <end position="318"/>
    </location>
</feature>
<keyword evidence="12" id="KW-1185">Reference proteome</keyword>
<sequence length="318" mass="36734">MPTRTIHASMPRFSGPKKDDNLPQTLMDRAQNMWSNIKYLFRFYLNGVKQIWKNRTTVREIHADVRRTKRDYTWEEMQMIRTHSKDMVKLPFFVLILATVEELLPLMVIYTPFMLPSTCILPSQLTKIRQRFELKRSTAIKSLRATLPTLDVSNVSDKSAQAAVATLPSQALHELATVYNLSKWGGSIMQRGRIVSHMRILQEDDERLIKSKTFTSTEDADYKLSNACIQRGICAVNVSSKDMRLSLQRWLDVTLRPNPPSPLERILLPMRIPQFGAPETELRPELDEQDSLSVKEKTSTVVEEVVEQEKRRETKKSS</sequence>
<dbReference type="OrthoDB" id="73691at2759"/>
<dbReference type="EMBL" id="CP033153">
    <property type="protein sequence ID" value="AYO44231.1"/>
    <property type="molecule type" value="Genomic_DNA"/>
</dbReference>